<feature type="region of interest" description="Disordered" evidence="4">
    <location>
        <begin position="2065"/>
        <end position="2100"/>
    </location>
</feature>
<sequence>MMMSSELNGKHLNKSSWPVFKESHAATLCKHFFVDLEALRMSVTPNPSKKPIVLGAGDPTLVPGGPRCDYATEALIRATKTQKHDGYHFWWGGDETREAVAEHSSTQSTKYSANDVIITIGGGHALELFVTGVANPGDNILFPEACYRVYETYTRAYEVEFRGYQLNIENGLIDLEDLERKIDNKTKAILMNNPHNPLGAVYPKEHLEQLLRIAEKHHLPVLADEIYGNLVFGEEKFWRLTELEPNVPIITLNALSKSYLVPGWRCGWLLLRDHQGSLSKVWQGMRKLTLKALGVSSVIEGALPDILQNTPQKYFDDLNDRLKKNAQLFYDLLVKVPEVDFLKGLIEEEAVTTMPGSLMGLPGYFRVILLMPEEAIPRLVMEEECKPNMNENGSSIQMVQQDNEENDSEQEETSPYYQNHLAASNKPYTWPENYKDPNDCLSDEDDAKNIIDESEVNDDRPPFVRPSIREDAPLASILNEHLDGVDPRQWFPEFSPTEVLRFSRLFAHNIKPSFKTELWWTSKSFIYKSLTAEQRAQLRAEEKEKQEAILKGELRQTSNLRSLSLAEPSTNPDDYQVDQETLLLRPAVQMPKEVNKQDEEKREIAPWRLGPAKSLYDEMGVPLTATSVDYGFNLKKEDLSRKKPDEEAEESTKERSSAFLPVNLINWENDIVMDGEQYRQKLIDELKTGKPPLGGWFPTLSTRTYEHFTIALKQNYLPSLFAQNPPPQRLLVPDPDLITEPTPTHSIFPLEFVDNTNWEKDVIIDVDNMERLPEPKMLTLDFFDDPLIFGMPEDHETNESIVTKIEKKDNNLFTKKSKMILGQVQQRQKQEEEEEMERMTDKDPFNLSNDDYYNPKNTDKSGPTVTATQILHSLPAQNVHQMFFPTHLGISKLRHWHRQPLNKRIMRNIGSKFVPIKPLTQHIQQMNEMRERKRQIDGGGEVFLMREIQDLSGRDGELLLLEYSEEHPPLLSQTGMASKLRNYYKRKTGKEHDLDFEYGETAFTHIPFLGILQPGQSLQSIENNLFRAPIYRHATKRTDFLLIHQKGSWYIRQMPPTFVVGQECPLYEVPSPNSKRAAQFVRDSLMASIYRLFWESNEDPRKIKIEDLKAAFPHYAEGSLRKRLKVCADFKRLGPGPEHCFWILRPDFRLPSKEEVLAMVTPEMYCAQYSMLATEQRLKDAGYGERYFFTPENEEESNDEVTIEDEIKAAPWNTTRAYIWAMRGKCLLDQTGIADPTGCGQGFSYVRVSAKPPKEEGPTVPKRLVTGTNADLRKLPLKEAKQICREYGVREEEISALSRWEIIDVIRTLSTQAAKGGGENPDVAGMARFARGNSRHTMLNLQEKNRRHNQRIFELQAKNLSNPEELSTDEGSGDENSDNEDMANRLETMLKDAKDRTNTELDRQRKWFEEEEKELQELKEMLRTDPAGPSADAKLKTEALNITDQDKNDAAKLSEEIVGSASKISGITGNKKLKIYRTFRDEDGNESVRTETITRPQLVEAYIRIRSTRNEDFIKVYAMMDEQFKEERRKERRKLQDQLRRLKRYQATAPKTAPKKEKKEVPKKENHLKTRCSACNQIGHMKSNRNCPLFGKSPITPGFKDTTDDEVSMSGTETMPGISTDSLVELEGTIMRIKKSLFPSSKKPKEDQPENYVTSEATSSKSFLFEDDFGDFEGNLQRAIFQQGIKGETDYLQGPTKNAQRARANPKISMATILMEIVSELRNMPGIEPLLKPVNAKMYSDYYKIIERPMDVQKIKEKIQDNKYELRMDFLCDVKKILDNTLTYNGAAHPITQIAQKMFELAAKRVVEKESRLVQLEKQINPLLDDNDRVGFSFILTEIVQKLKNIPKSSSFHQAVDGKKVPRYYMVIKRPMDLQKIENNAKKHWYTRVEKFENDIKLIYENSKEFNGAASPYTTKAEEIVVTCQQLLAEKAEQLHELECSINASEPQMIKEHDDEEELDEHDRYRFYENLLDKTTEEPGQEAGGPGEAIAHEETAQQGLIKVEPRDEEMDISNPAPSTSVPARLSLVDYDDDDSQDAPLLDEDALHRALLESDMHASGQLNADLALSDSDDESLTEAKRPRFEEDPILEAGGPLGTVGQPCNPDPDQLSCSVQNSECVEGVCLCKQFHRFHATNGSCIHNEQGSTVGQNCRSGAECRGRGEFCSSFGVCMCLSTHVDSGTQCKPTVYPGQSGCDDSRQCNKGFPGAFCDRAQICQCPNGMISQQQTCLTPNALANMIMADPQPAPSHYPSRMNGRGSQSIGNLQRTPPTYSRRRPFNQETHQNFFKRLQQPASNNRFGVQPDGLCAVDSDCAGYPMSYCDGVCKCINGALNAGSTCVAGAPALSAATCSSGQIYVTEAGSCMTSQNPGEPCQYSQQCSANEPGAFCLKLKCECVYGMQQSGAGCTFVDSQCPQRGFIWISELGACKEVIPPGGKGCSHNLQCQAAYPDATCFLQSCSCPPEFPIAIDGTCGRNCSAGTTFSGITNTCLPTVQPGDQCIYSSQCHAIHPGMICDRNRCNCPNGQVFSGNQCTDSCPQGYRVNSKGVCAQGCAPTQIDFQGECLNQATPGQQCLVNAQCTGGSSCQSGICVCPLATVSSGGVCMPVQSPPLASCANGEQCSGGSFCVSGNCSCPLGQSVLNGQCVTPIAVPPNSPCNPSVSCGGGSSCVNSVCVCSTSLVVIDETCSLPPTVNPGGPCPSGLERCLGQSSCINGVCACPFGTTIQNAQCVPIAAATPGSPCGPATTCQGLAVCIDSMCRCPYGMTIQGGECRAAPSSDVGSSCLNDEVCIGGSVCLNGICSCPIGTRAIQGICTAIASAQPGQTCASGEVCTGGSNCQQGVCVCPIGTINFQGYCVTTSMSLGACNNSLQCPGGSFCDLSRNLCICPGGSMAIGDRCVSIQEIATKRQKPAYFGCKMTSDCPHGRVCFEGKCICEIGQNLNGDCIITSRHRDQYRIKIPIAPQIPQKPFTNRVIVEMSKRAESRKPISSFQQQIATNQLTNTTLIRNVDIGSACVRVGVTCGGGSICVSGYCVCPLGTLPHHNKCVEKSTAKAGESCAQGEDCTGGSQCNQHSQICECMNPLQIIIGGRCENRLRSHPGYPCSNGEVCVGGSECLGGRCECTDGRVNINKQCVYRPDSKPGMSCGNGERCTGNSECEPTTKKCSCPKGMQSIDDVCTAFSFVGPGESCLALNARCGGQSYCVRGTCQCAENMVALNRKCSRVKQALPGSKCSQTENCVGRSVCKDGSCVCMNPLILNRNRCETARNVYPGETCRPGDHCLANASCKDGLCVCPLGQMMRNGRCEMKRLISPGFLCSRDDVCIGFSTCQNGLCSCPIGQIIVEKRCEEAVNALPGQECGKNIVCTGGSKCLEGMCVCGTDQRIYGNRCQDVVRVAPEASCGNGEVCTGGSTCDRKHRVCRCPQRQFARQGKCVPIVVEINPLRKSTQITTTGTTIDSREIEESTTLKPTTFHRYRCYKSSDCKGGAVCTYGMCVCPQGMVMNKRRKCEPASAVEKPALLLRECSSSSQCSVENSFCDRGQCKCLPGYRIFGSTQCIPRTTTSGTELGTTPIATTTPISFKTIPPRNRGNKEMTTTQIAANLTLQTVPPRALPGWPCNPNTNCLRGSYCVNGFCKCPPGFVELEGMCKHQKLVPPLSSCAHGEICTRGSNCTLGFCFCQQGFMLYKDYCVSFEDVMKLRELEKEKHGSTLVTVTFSPLPPNLLSTTEEPRIFIKETKQRPYGEIDNNLMPKEVESTEEPESQTIASIWTTTTTTSTQLPTTNFVEQQVKITYPGKWCDDVRVFCSNGSTCVNSVCQCRHDLILSEDRCISPLEARRCIASNQCPSGAECVRGRCVCPQGMALSRFGFCIPIVYVDPGMSCAEGEQCRYGSKCSDGMCTCQEGLILSQDNKCLPPISELLANNQMHDDQPNNLHGIINKKQRRKRMKREEELEKRAVGDGCLSDGDCLTPTSCLDAICRCPPTHFQSGNACIDKNAVTSSIALPGEQCTANDVCDGGAVCVQEICKCPSGMLPEGPFCFQVSSKVNERCDGGEMCINGSICLDGLCICPSGYHEVNTGCVKKKVARQNVVTNCAINPSICTGGSYCSNGICVCPYGQSFVNGVCTTGGGTGQSIQYASPGAACIDGSTRCLGNSICINNFCICPGGEQIRNGLCMPIDSDASPGDMCQQGITTCSGNSICLNNVCRCPTNQVNLNGQCSNVLQANVVSNCGNCPINSQCVQNQCQCNTGYQMSSTSNMCLRYVYPGQSCDSTSYCQANSACQSGVCTCNPGYAVTQGLATSTCIQAANPGDYCNNNVPCGTNSQCLLGQCACNQGFAPSSTGSFCAQITQVGQPCSQQSVCTANSQCQNGFCMCNTGYSATSGQCVTYQNPISNQCPNGCPTNSFCFNGNCQCMSGYNPTNDGSGCTQQCLNGQQCSPPIQILSCQQGYSYDSTTNQCIRVVALVSAPQQACGINGPCGDNSYCNQGQCLCNNGYYNSGFSSTNSVNCQPVALANQACQSPNACTLNSACSQGICQCNNGYYSNSGYCQPLLSANQPCQSSNGCTQNSACIQGFCQCNNGYSNNGGYCLPATNQQCQTTSDCSQNAYCQSGSCQCNNGYYSNGGYCQPLIPSNQPCQSGSCGQNSICTSSGTCQCNQGFYDNGGSCQALILPNQPCQNSMSCIQNSACSSGTCQCNSGFYNNGAGCTQQGSYAYPGQTCQNGQICQGGSRCDGTVCRCPFGFFPSGQQCIPANQDPGSFTQSPNTVILIPLGSSCDPRCNTNYCNSRCGNGGICSNTNVCTCPIGYAQIGTTCSTNNNNNNNGGCPGCGNRRFSSMPGDRCNNTSPCSGGSVCVLGVCSCPAGYGPSADGTSCQQSNNFGALTLQRMAKKRECFSDTECAGGMICSAKSCICPSGSSLVDGVCTESFSGYQKKAPVYPGSFCSSTSQCQKNSQCFLNRCVCVGDRVTNTTGHCVGPFEVETRDVLPGSRCSIGGLPCQGVSVCDQGYCVCPLGTETDEEPYCSRTTGEDLLLRFAPNAEALVGKASCSSYKDCKSPRICAETKKCECPFFMKEDSRGVCLLFNDVTPGASCDFPSARCVNGSECLAGICACQPPLLLQDQACSSPTNNVLPGALCMSSNECTFGSECVNNICKCPFGVTNHGEPCSGSQKKAKREISENTVDDLRLRPPPTKNATELTDCPIDGSCKLPGCFCSKTGTVIPGGLNAKDTPQMIILTFDDPITDRTINIYKSLFDGRIRNPNSCPIKGTFFISHQWNNYDQAQWLYSRGNEIALNSITHETLTTATEQRWRNEMSGLRESLKEFSYVEQESMRGIRAPQLLLGGDNQFAMMQQAGFTYDNSMPLRGGPYWPQTLDHKMAWECEEQNCPTKPFKGLWELPINQLISTTGKYSAMARSAIRPFDSRDAVANMLKRNFLRHYKGNRAPFVITADTDFLTILPDNGAVNALSDFLNDVLNRTDVYVVTATQAIEWMRRPTKVSEIQRFQPWQCQFHLNDHVQPCESPSVCSYSSSSIQGGVPHSFRICGSCPLAYPWIENPLGKRLLTV</sequence>
<dbReference type="InterPro" id="IPR036427">
    <property type="entry name" value="Bromodomain-like_sf"/>
</dbReference>
<dbReference type="PROSITE" id="PS50014">
    <property type="entry name" value="BROMODOMAIN_2"/>
    <property type="match status" value="2"/>
</dbReference>
<evidence type="ECO:0000259" key="6">
    <source>
        <dbReference type="PROSITE" id="PS50026"/>
    </source>
</evidence>
<feature type="region of interest" description="Disordered" evidence="4">
    <location>
        <begin position="1597"/>
        <end position="1618"/>
    </location>
</feature>
<dbReference type="Gene3D" id="3.20.20.370">
    <property type="entry name" value="Glycoside hydrolase/deacetylase"/>
    <property type="match status" value="1"/>
</dbReference>
<dbReference type="Pfam" id="PF12157">
    <property type="entry name" value="DUF3591"/>
    <property type="match status" value="1"/>
</dbReference>
<dbReference type="InterPro" id="IPR006150">
    <property type="entry name" value="Cys_repeat_1"/>
</dbReference>
<comment type="caution">
    <text evidence="3">Lacks conserved residue(s) required for the propagation of feature annotation.</text>
</comment>
<evidence type="ECO:0000256" key="1">
    <source>
        <dbReference type="ARBA" id="ARBA00023117"/>
    </source>
</evidence>
<feature type="domain" description="Bromo" evidence="5">
    <location>
        <begin position="1844"/>
        <end position="1914"/>
    </location>
</feature>
<organism evidence="7 8">
    <name type="scientific">Mesorhabditis belari</name>
    <dbReference type="NCBI Taxonomy" id="2138241"/>
    <lineage>
        <taxon>Eukaryota</taxon>
        <taxon>Metazoa</taxon>
        <taxon>Ecdysozoa</taxon>
        <taxon>Nematoda</taxon>
        <taxon>Chromadorea</taxon>
        <taxon>Rhabditida</taxon>
        <taxon>Rhabditina</taxon>
        <taxon>Rhabditomorpha</taxon>
        <taxon>Rhabditoidea</taxon>
        <taxon>Rhabditidae</taxon>
        <taxon>Mesorhabditinae</taxon>
        <taxon>Mesorhabditis</taxon>
    </lineage>
</organism>
<keyword evidence="1 2" id="KW-0103">Bromodomain</keyword>
<keyword evidence="7" id="KW-1185">Reference proteome</keyword>
<feature type="compositionally biased region" description="Basic and acidic residues" evidence="4">
    <location>
        <begin position="1554"/>
        <end position="1565"/>
    </location>
</feature>
<dbReference type="SMART" id="SM00286">
    <property type="entry name" value="PTI"/>
    <property type="match status" value="12"/>
</dbReference>
<dbReference type="SMART" id="SM00297">
    <property type="entry name" value="BROMO"/>
    <property type="match status" value="2"/>
</dbReference>
<dbReference type="SUPFAM" id="SSF53383">
    <property type="entry name" value="PLP-dependent transferases"/>
    <property type="match status" value="1"/>
</dbReference>
<dbReference type="FunFam" id="1.20.920.10:FF:000066">
    <property type="entry name" value="Transcription initiation factor TFIID subunit 1"/>
    <property type="match status" value="1"/>
</dbReference>
<evidence type="ECO:0000256" key="4">
    <source>
        <dbReference type="SAM" id="MobiDB-lite"/>
    </source>
</evidence>
<dbReference type="GO" id="GO:0016810">
    <property type="term" value="F:hydrolase activity, acting on carbon-nitrogen (but not peptide) bonds"/>
    <property type="evidence" value="ECO:0007669"/>
    <property type="project" value="InterPro"/>
</dbReference>
<feature type="domain" description="Bromo" evidence="5">
    <location>
        <begin position="1722"/>
        <end position="1792"/>
    </location>
</feature>
<dbReference type="InterPro" id="IPR002509">
    <property type="entry name" value="NODB_dom"/>
</dbReference>
<dbReference type="Gene3D" id="1.20.920.10">
    <property type="entry name" value="Bromodomain-like"/>
    <property type="match status" value="2"/>
</dbReference>
<dbReference type="Gene3D" id="3.90.1150.10">
    <property type="entry name" value="Aspartate Aminotransferase, domain 1"/>
    <property type="match status" value="2"/>
</dbReference>
<feature type="domain" description="EGF-like" evidence="6">
    <location>
        <begin position="4776"/>
        <end position="4810"/>
    </location>
</feature>
<evidence type="ECO:0000313" key="8">
    <source>
        <dbReference type="WBParaSite" id="MBELARI_LOCUS19425.3"/>
    </source>
</evidence>
<dbReference type="PROSITE" id="PS50026">
    <property type="entry name" value="EGF_3"/>
    <property type="match status" value="1"/>
</dbReference>
<dbReference type="SMART" id="SM00181">
    <property type="entry name" value="EGF"/>
    <property type="match status" value="46"/>
</dbReference>
<dbReference type="PANTHER" id="PTHR45985">
    <property type="match status" value="1"/>
</dbReference>
<feature type="compositionally biased region" description="Polar residues" evidence="4">
    <location>
        <begin position="2256"/>
        <end position="2270"/>
    </location>
</feature>
<feature type="region of interest" description="Disordered" evidence="4">
    <location>
        <begin position="2247"/>
        <end position="2275"/>
    </location>
</feature>
<feature type="compositionally biased region" description="Basic and acidic residues" evidence="4">
    <location>
        <begin position="2076"/>
        <end position="2085"/>
    </location>
</feature>
<dbReference type="InterPro" id="IPR015421">
    <property type="entry name" value="PyrdxlP-dep_Trfase_major"/>
</dbReference>
<protein>
    <submittedName>
        <fullName evidence="8">Uncharacterized protein</fullName>
    </submittedName>
</protein>
<dbReference type="PANTHER" id="PTHR45985:SF3">
    <property type="entry name" value="CHITIN DEACETYLASE-LIKE 4"/>
    <property type="match status" value="1"/>
</dbReference>
<accession>A0AAF3J6L4</accession>
<name>A0AAF3J6L4_9BILA</name>
<dbReference type="SMART" id="SM00289">
    <property type="entry name" value="WR1"/>
    <property type="match status" value="34"/>
</dbReference>
<keyword evidence="3" id="KW-1015">Disulfide bond</keyword>
<dbReference type="PRINTS" id="PR00503">
    <property type="entry name" value="BROMODOMAIN"/>
</dbReference>
<feature type="disulfide bond" evidence="3">
    <location>
        <begin position="4780"/>
        <end position="4790"/>
    </location>
</feature>
<dbReference type="SUPFAM" id="SSF47370">
    <property type="entry name" value="Bromodomain"/>
    <property type="match status" value="2"/>
</dbReference>
<evidence type="ECO:0000313" key="7">
    <source>
        <dbReference type="Proteomes" id="UP000887575"/>
    </source>
</evidence>
<dbReference type="InterPro" id="IPR052740">
    <property type="entry name" value="CE4"/>
</dbReference>
<evidence type="ECO:0000259" key="5">
    <source>
        <dbReference type="PROSITE" id="PS50014"/>
    </source>
</evidence>
<dbReference type="InterPro" id="IPR004839">
    <property type="entry name" value="Aminotransferase_I/II_large"/>
</dbReference>
<dbReference type="PROSITE" id="PS01186">
    <property type="entry name" value="EGF_2"/>
    <property type="match status" value="2"/>
</dbReference>
<feature type="compositionally biased region" description="Acidic residues" evidence="4">
    <location>
        <begin position="1366"/>
        <end position="1380"/>
    </location>
</feature>
<dbReference type="Pfam" id="PF01683">
    <property type="entry name" value="EB"/>
    <property type="match status" value="17"/>
</dbReference>
<feature type="compositionally biased region" description="Basic and acidic residues" evidence="4">
    <location>
        <begin position="1526"/>
        <end position="1540"/>
    </location>
</feature>
<dbReference type="InterPro" id="IPR011330">
    <property type="entry name" value="Glyco_hydro/deAcase_b/a-brl"/>
</dbReference>
<dbReference type="SUPFAM" id="SSF88713">
    <property type="entry name" value="Glycoside hydrolase/deacetylase"/>
    <property type="match status" value="1"/>
</dbReference>
<feature type="region of interest" description="Disordered" evidence="4">
    <location>
        <begin position="1526"/>
        <end position="1565"/>
    </location>
</feature>
<dbReference type="WBParaSite" id="MBELARI_LOCUS19425.3">
    <property type="protein sequence ID" value="MBELARI_LOCUS19425.3"/>
    <property type="gene ID" value="MBELARI_LOCUS19425"/>
</dbReference>
<evidence type="ECO:0000256" key="3">
    <source>
        <dbReference type="PROSITE-ProRule" id="PRU00076"/>
    </source>
</evidence>
<dbReference type="InterPro" id="IPR015422">
    <property type="entry name" value="PyrdxlP-dep_Trfase_small"/>
</dbReference>
<dbReference type="Pfam" id="PF00155">
    <property type="entry name" value="Aminotran_1_2"/>
    <property type="match status" value="1"/>
</dbReference>
<dbReference type="GO" id="GO:0005975">
    <property type="term" value="P:carbohydrate metabolic process"/>
    <property type="evidence" value="ECO:0007669"/>
    <property type="project" value="InterPro"/>
</dbReference>
<feature type="region of interest" description="Disordered" evidence="4">
    <location>
        <begin position="822"/>
        <end position="848"/>
    </location>
</feature>
<dbReference type="CDD" id="cd00609">
    <property type="entry name" value="AAT_like"/>
    <property type="match status" value="1"/>
</dbReference>
<keyword evidence="3" id="KW-0245">EGF-like domain</keyword>
<dbReference type="Gene3D" id="3.40.640.10">
    <property type="entry name" value="Type I PLP-dependent aspartate aminotransferase-like (Major domain)"/>
    <property type="match status" value="1"/>
</dbReference>
<feature type="region of interest" description="Disordered" evidence="4">
    <location>
        <begin position="1355"/>
        <end position="1380"/>
    </location>
</feature>
<dbReference type="Pfam" id="PF01522">
    <property type="entry name" value="Polysacc_deac_1"/>
    <property type="match status" value="1"/>
</dbReference>
<feature type="compositionally biased region" description="Polar residues" evidence="4">
    <location>
        <begin position="1609"/>
        <end position="1618"/>
    </location>
</feature>
<proteinExistence type="predicted"/>
<dbReference type="InterPro" id="IPR022591">
    <property type="entry name" value="TAF1_HAT_dom"/>
</dbReference>
<dbReference type="Proteomes" id="UP000887575">
    <property type="component" value="Unassembled WGS sequence"/>
</dbReference>
<reference evidence="8" key="1">
    <citation type="submission" date="2024-02" db="UniProtKB">
        <authorList>
            <consortium name="WormBaseParasite"/>
        </authorList>
    </citation>
    <scope>IDENTIFICATION</scope>
</reference>
<evidence type="ECO:0000256" key="2">
    <source>
        <dbReference type="PROSITE-ProRule" id="PRU00035"/>
    </source>
</evidence>
<dbReference type="InterPro" id="IPR006149">
    <property type="entry name" value="EB_dom"/>
</dbReference>
<dbReference type="InterPro" id="IPR015424">
    <property type="entry name" value="PyrdxlP-dep_Trfase"/>
</dbReference>
<dbReference type="CDD" id="cd05511">
    <property type="entry name" value="Bromo_TFIID"/>
    <property type="match status" value="2"/>
</dbReference>
<dbReference type="InterPro" id="IPR001487">
    <property type="entry name" value="Bromodomain"/>
</dbReference>
<dbReference type="Pfam" id="PF00439">
    <property type="entry name" value="Bromodomain"/>
    <property type="match status" value="2"/>
</dbReference>
<dbReference type="InterPro" id="IPR000742">
    <property type="entry name" value="EGF"/>
</dbReference>
<dbReference type="GO" id="GO:0030170">
    <property type="term" value="F:pyridoxal phosphate binding"/>
    <property type="evidence" value="ECO:0007669"/>
    <property type="project" value="InterPro"/>
</dbReference>